<proteinExistence type="predicted"/>
<dbReference type="Proteomes" id="UP000321570">
    <property type="component" value="Unassembled WGS sequence"/>
</dbReference>
<keyword evidence="3" id="KW-1185">Reference proteome</keyword>
<protein>
    <submittedName>
        <fullName evidence="2">Uncharacterized protein</fullName>
    </submittedName>
</protein>
<evidence type="ECO:0000313" key="3">
    <source>
        <dbReference type="Proteomes" id="UP000321570"/>
    </source>
</evidence>
<dbReference type="EMBL" id="CABIJS010000417">
    <property type="protein sequence ID" value="VUZ51021.1"/>
    <property type="molecule type" value="Genomic_DNA"/>
</dbReference>
<sequence length="57" mass="6762">MEARFSSIVRSTFTDMNFSMSTKDPKDYVKKVRIFHHNPLIGETFATWYTVIYIRIA</sequence>
<reference evidence="2 3" key="1">
    <citation type="submission" date="2019-07" db="EMBL/GenBank/DDBJ databases">
        <authorList>
            <person name="Jastrzebski P J."/>
            <person name="Paukszto L."/>
            <person name="Jastrzebski P J."/>
        </authorList>
    </citation>
    <scope>NUCLEOTIDE SEQUENCE [LARGE SCALE GENOMIC DNA]</scope>
    <source>
        <strain evidence="2 3">WMS-il1</strain>
    </source>
</reference>
<dbReference type="AlphaFoldDB" id="A0A564YUT4"/>
<name>A0A564YUT4_HYMDI</name>
<organism evidence="2 3">
    <name type="scientific">Hymenolepis diminuta</name>
    <name type="common">Rat tapeworm</name>
    <dbReference type="NCBI Taxonomy" id="6216"/>
    <lineage>
        <taxon>Eukaryota</taxon>
        <taxon>Metazoa</taxon>
        <taxon>Spiralia</taxon>
        <taxon>Lophotrochozoa</taxon>
        <taxon>Platyhelminthes</taxon>
        <taxon>Cestoda</taxon>
        <taxon>Eucestoda</taxon>
        <taxon>Cyclophyllidea</taxon>
        <taxon>Hymenolepididae</taxon>
        <taxon>Hymenolepis</taxon>
    </lineage>
</organism>
<gene>
    <name evidence="1" type="ORF">WMSIL1_LOCUS1776</name>
    <name evidence="2" type="ORF">WMSIL1_LOCUS9807</name>
</gene>
<dbReference type="EMBL" id="CABIJS010000044">
    <property type="protein sequence ID" value="VUZ40904.1"/>
    <property type="molecule type" value="Genomic_DNA"/>
</dbReference>
<evidence type="ECO:0000313" key="2">
    <source>
        <dbReference type="EMBL" id="VUZ51021.1"/>
    </source>
</evidence>
<evidence type="ECO:0000313" key="1">
    <source>
        <dbReference type="EMBL" id="VUZ40904.1"/>
    </source>
</evidence>
<accession>A0A564YUT4</accession>